<proteinExistence type="predicted"/>
<dbReference type="PANTHER" id="PTHR28245">
    <property type="entry name" value="ARF3-INTERACTING PROTEIN 1"/>
    <property type="match status" value="1"/>
</dbReference>
<dbReference type="InterPro" id="IPR012860">
    <property type="entry name" value="Afi1_N"/>
</dbReference>
<dbReference type="GO" id="GO:0051666">
    <property type="term" value="P:actin cortical patch localization"/>
    <property type="evidence" value="ECO:0007669"/>
    <property type="project" value="TreeGrafter"/>
</dbReference>
<evidence type="ECO:0000256" key="1">
    <source>
        <dbReference type="SAM" id="MobiDB-lite"/>
    </source>
</evidence>
<feature type="domain" description="UDENN" evidence="2">
    <location>
        <begin position="105"/>
        <end position="633"/>
    </location>
</feature>
<dbReference type="Pfam" id="PF08616">
    <property type="entry name" value="SPA"/>
    <property type="match status" value="1"/>
</dbReference>
<evidence type="ECO:0000313" key="3">
    <source>
        <dbReference type="EMBL" id="KAK3216927.1"/>
    </source>
</evidence>
<dbReference type="InterPro" id="IPR037516">
    <property type="entry name" value="Tripartite_DENN"/>
</dbReference>
<dbReference type="InterPro" id="IPR052809">
    <property type="entry name" value="Actin_polarity_regulatory"/>
</dbReference>
<reference evidence="3 4" key="1">
    <citation type="submission" date="2021-02" db="EMBL/GenBank/DDBJ databases">
        <title>Genome assembly of Pseudopithomyces chartarum.</title>
        <authorList>
            <person name="Jauregui R."/>
            <person name="Singh J."/>
            <person name="Voisey C."/>
        </authorList>
    </citation>
    <scope>NUCLEOTIDE SEQUENCE [LARGE SCALE GENOMIC DNA]</scope>
    <source>
        <strain evidence="3 4">AGR01</strain>
    </source>
</reference>
<feature type="compositionally biased region" description="Basic and acidic residues" evidence="1">
    <location>
        <begin position="162"/>
        <end position="171"/>
    </location>
</feature>
<dbReference type="InterPro" id="IPR029033">
    <property type="entry name" value="His_PPase_superfam"/>
</dbReference>
<dbReference type="CDD" id="cd07067">
    <property type="entry name" value="HP_PGM_like"/>
    <property type="match status" value="1"/>
</dbReference>
<dbReference type="Pfam" id="PF07792">
    <property type="entry name" value="Afi1"/>
    <property type="match status" value="1"/>
</dbReference>
<dbReference type="AlphaFoldDB" id="A0AAN6M8A5"/>
<name>A0AAN6M8A5_9PLEO</name>
<feature type="compositionally biased region" description="Polar residues" evidence="1">
    <location>
        <begin position="335"/>
        <end position="350"/>
    </location>
</feature>
<feature type="compositionally biased region" description="Low complexity" evidence="1">
    <location>
        <begin position="13"/>
        <end position="22"/>
    </location>
</feature>
<gene>
    <name evidence="3" type="ORF">GRF29_1g1406236</name>
</gene>
<feature type="compositionally biased region" description="Low complexity" evidence="1">
    <location>
        <begin position="33"/>
        <end position="49"/>
    </location>
</feature>
<protein>
    <recommendedName>
        <fullName evidence="2">UDENN domain-containing protein</fullName>
    </recommendedName>
</protein>
<organism evidence="3 4">
    <name type="scientific">Pseudopithomyces chartarum</name>
    <dbReference type="NCBI Taxonomy" id="1892770"/>
    <lineage>
        <taxon>Eukaryota</taxon>
        <taxon>Fungi</taxon>
        <taxon>Dikarya</taxon>
        <taxon>Ascomycota</taxon>
        <taxon>Pezizomycotina</taxon>
        <taxon>Dothideomycetes</taxon>
        <taxon>Pleosporomycetidae</taxon>
        <taxon>Pleosporales</taxon>
        <taxon>Massarineae</taxon>
        <taxon>Didymosphaeriaceae</taxon>
        <taxon>Pseudopithomyces</taxon>
    </lineage>
</organism>
<dbReference type="PROSITE" id="PS50211">
    <property type="entry name" value="DENN"/>
    <property type="match status" value="1"/>
</dbReference>
<feature type="region of interest" description="Disordered" evidence="1">
    <location>
        <begin position="1"/>
        <end position="82"/>
    </location>
</feature>
<sequence>MAEVMQQRANGGPSPSASASAPAPVPTAHNGLQRQPSFSSFPASRSPSAMSLRNEKRPPRSPQPPMVREDDVSVDQLSQHSSFVETKQLRLRSQYPANSIENHVEYILVAAFDIDRGSVMEHQYPGPISGDETMLAELMLPDQAHVRSQDWTVFFLHKDTSAEEEEKEARKERRRKRREKQTADVDGDDATAGAEESDAADYFDDDELTESEDEIDPDGPPLVYVLNLVNTKQDNTVKRGAIVKAMAICTRHPFLHIYKPLLLLALEEYFRAPVMETLASLYNALNTMDLSLLPKLSLYENFVLQASDAKDMFIEKFEQIIRQRRAEDAERASLPSASSSDLQRKNYSTPRDTHEFESKVLYNGVPVPIKVPTALSPETVGDFSLIKLIQTFSTPHTTQPQPFALHPHLTTSGAYTHPIIVLVNALLTQKRIIFIGHNRPSGEVAEAVLAACALASGGMLRGFVRHAFPYTDLTKVDDLLKVPGFIAGVTNPAFSHKPEWWDLLCDLPTGRMKISNKIELPQATDGQVFFQSQGIPVGIYPSGSDSKGATDPTGDTHFMESLLASIANRHGENAIRAKWRSWIMKFARISAAFEETVYGASALFVGSHATDEPVYGVTGHGFVWPDELSKMRELAANVHRVEGWRNTRSYYSFIQDLARQWERRPVRGIDLHHQHDKLRCLKLTHDQSAAIYLALGRCVEEAGGPKPSPSPSDTDLSTVTTSTSLTIANDPDRKPGYQLQYDTILQLLLVSSKTGCQDKHSEVIGENHGASCRAALLGYFGERPGFFLFSAHDTSAVGSLKTSISSINSHLTMWCSNLLPTFLAVSGLAQAYSVKSHINYTVVTGIFKQDDVATDASTFNFTAENFGLIERKYPSDKTYKGRNPTTWQRLNHYIDTLNKKAKKSERYSLLFLGRHGEGYHNAAESYFGTPAWNCYWSEKDGNGTVTWADAHLTETGIKQAKDVNKFWKTLLTKEKIAAPQTYYTSPLYRCLDTARLTFSGLPLPKKSPFKPIIKEYFREGISAHTCDRRSSKSYIHRNFPTYRFEKGFAETDPYWTELFAEPSQDQDIRSKKVLDDVFGSDDSTYMSVTAHSGEIASLLRVLGHRDFRLSTGAAIPVLVKATTLKGSGPATTTIPYTAQQTCATPPTIRDSSCNDCSCCL</sequence>
<comment type="caution">
    <text evidence="3">The sequence shown here is derived from an EMBL/GenBank/DDBJ whole genome shotgun (WGS) entry which is preliminary data.</text>
</comment>
<feature type="region of interest" description="Disordered" evidence="1">
    <location>
        <begin position="162"/>
        <end position="203"/>
    </location>
</feature>
<feature type="region of interest" description="Disordered" evidence="1">
    <location>
        <begin position="331"/>
        <end position="351"/>
    </location>
</feature>
<keyword evidence="4" id="KW-1185">Reference proteome</keyword>
<dbReference type="EMBL" id="WVTA01000001">
    <property type="protein sequence ID" value="KAK3216927.1"/>
    <property type="molecule type" value="Genomic_DNA"/>
</dbReference>
<evidence type="ECO:0000259" key="2">
    <source>
        <dbReference type="PROSITE" id="PS50211"/>
    </source>
</evidence>
<dbReference type="SUPFAM" id="SSF53254">
    <property type="entry name" value="Phosphoglycerate mutase-like"/>
    <property type="match status" value="1"/>
</dbReference>
<accession>A0AAN6M8A5</accession>
<evidence type="ECO:0000313" key="4">
    <source>
        <dbReference type="Proteomes" id="UP001280581"/>
    </source>
</evidence>
<dbReference type="Proteomes" id="UP001280581">
    <property type="component" value="Unassembled WGS sequence"/>
</dbReference>
<dbReference type="InterPro" id="IPR013078">
    <property type="entry name" value="His_Pase_superF_clade-1"/>
</dbReference>
<dbReference type="GO" id="GO:0005886">
    <property type="term" value="C:plasma membrane"/>
    <property type="evidence" value="ECO:0007669"/>
    <property type="project" value="TreeGrafter"/>
</dbReference>
<dbReference type="Gene3D" id="3.40.50.1240">
    <property type="entry name" value="Phosphoglycerate mutase-like"/>
    <property type="match status" value="1"/>
</dbReference>
<feature type="compositionally biased region" description="Acidic residues" evidence="1">
    <location>
        <begin position="185"/>
        <end position="203"/>
    </location>
</feature>
<dbReference type="Pfam" id="PF00300">
    <property type="entry name" value="His_Phos_1"/>
    <property type="match status" value="1"/>
</dbReference>
<dbReference type="PANTHER" id="PTHR28245:SF1">
    <property type="entry name" value="ARF3-INTERACTING PROTEIN 1"/>
    <property type="match status" value="1"/>
</dbReference>